<dbReference type="InterPro" id="IPR048831">
    <property type="entry name" value="C8A_B_C6_EGF-like"/>
</dbReference>
<dbReference type="Pfam" id="PF01823">
    <property type="entry name" value="MACPF"/>
    <property type="match status" value="1"/>
</dbReference>
<dbReference type="GO" id="GO:0045087">
    <property type="term" value="P:innate immune response"/>
    <property type="evidence" value="ECO:0007669"/>
    <property type="project" value="UniProtKB-KW"/>
</dbReference>
<dbReference type="PROSITE" id="PS00279">
    <property type="entry name" value="MACPF_1"/>
    <property type="match status" value="1"/>
</dbReference>
<dbReference type="Pfam" id="PF21195">
    <property type="entry name" value="EGF_C8A_B_C6"/>
    <property type="match status" value="1"/>
</dbReference>
<dbReference type="Gene3D" id="2.10.70.10">
    <property type="entry name" value="Complement Module, domain 1"/>
    <property type="match status" value="2"/>
</dbReference>
<dbReference type="eggNOG" id="KOG2032">
    <property type="taxonomic scope" value="Eukaryota"/>
</dbReference>
<dbReference type="PANTHER" id="PTHR23120">
    <property type="entry name" value="MAESTRO-RELATED HEAT DOMAIN-CONTAINING"/>
    <property type="match status" value="1"/>
</dbReference>
<dbReference type="FunFam" id="4.10.400.10:FF:000065">
    <property type="entry name" value="Transmembrane protease serine 7"/>
    <property type="match status" value="1"/>
</dbReference>
<evidence type="ECO:0000259" key="26">
    <source>
        <dbReference type="PROSITE" id="PS50923"/>
    </source>
</evidence>
<feature type="disulfide bond" evidence="24">
    <location>
        <begin position="155"/>
        <end position="173"/>
    </location>
</feature>
<keyword evidence="8" id="KW-1052">Target cell membrane</keyword>
<evidence type="ECO:0000256" key="22">
    <source>
        <dbReference type="ARBA" id="ARBA00093291"/>
    </source>
</evidence>
<evidence type="ECO:0000256" key="8">
    <source>
        <dbReference type="ARBA" id="ARBA00022537"/>
    </source>
</evidence>
<keyword evidence="30" id="KW-1185">Reference proteome</keyword>
<keyword evidence="11" id="KW-0812">Transmembrane</keyword>
<evidence type="ECO:0000256" key="25">
    <source>
        <dbReference type="PROSITE-ProRule" id="PRU00302"/>
    </source>
</evidence>
<evidence type="ECO:0000256" key="6">
    <source>
        <dbReference type="ARBA" id="ARBA00022525"/>
    </source>
</evidence>
<keyword evidence="13" id="KW-0677">Repeat</keyword>
<dbReference type="InterPro" id="IPR056282">
    <property type="entry name" value="MROH2B-like_N_HEAT"/>
</dbReference>
<evidence type="ECO:0000256" key="2">
    <source>
        <dbReference type="ARBA" id="ARBA00004613"/>
    </source>
</evidence>
<keyword evidence="7" id="KW-0245">EGF-like domain</keyword>
<dbReference type="InterPro" id="IPR036055">
    <property type="entry name" value="LDL_receptor-like_sf"/>
</dbReference>
<dbReference type="InterPro" id="IPR055408">
    <property type="entry name" value="HEAT_MROH2B-like"/>
</dbReference>
<evidence type="ECO:0000256" key="18">
    <source>
        <dbReference type="ARBA" id="ARBA00023136"/>
    </source>
</evidence>
<dbReference type="Pfam" id="PF21288">
    <property type="entry name" value="Kazal_C6"/>
    <property type="match status" value="1"/>
</dbReference>
<keyword evidence="18" id="KW-0472">Membrane</keyword>
<comment type="function">
    <text evidence="22">Component of the membrane attack complex (MAC), a multiprotein complex activated by the complement cascade, which inserts into a target cell membrane and forms a pore, leading to target cell membrane rupture and cell lysis. The MAC is initiated by proteolytic cleavage of C5 into complement C5b in response to the classical, alternative, lectin and GZMK complement pathways. The complement pathways consist in a cascade of proteins that leads to phagocytosis and breakdown of pathogens and signaling that strengthens the adaptive immune system. Together with component C5b, involved in MAC complex assembly: complement C5b and C6 associate with the outer leaflet of target cell membrane, reducing the energy for membrane bending.</text>
</comment>
<dbReference type="SMART" id="SM00209">
    <property type="entry name" value="TSP1"/>
    <property type="match status" value="2"/>
</dbReference>
<dbReference type="InterPro" id="IPR000436">
    <property type="entry name" value="Sushi_SCR_CCP_dom"/>
</dbReference>
<dbReference type="GO" id="GO:0006958">
    <property type="term" value="P:complement activation, classical pathway"/>
    <property type="evidence" value="ECO:0007669"/>
    <property type="project" value="UniProtKB-KW"/>
</dbReference>
<dbReference type="PRINTS" id="PR00764">
    <property type="entry name" value="COMPLEMENTC9"/>
</dbReference>
<dbReference type="SMART" id="SM00457">
    <property type="entry name" value="MACPF"/>
    <property type="match status" value="1"/>
</dbReference>
<dbReference type="InParanoid" id="L5K5N0"/>
<dbReference type="Gene3D" id="4.10.400.10">
    <property type="entry name" value="Low-density Lipoprotein Receptor"/>
    <property type="match status" value="1"/>
</dbReference>
<dbReference type="STRING" id="9402.L5K5N0"/>
<dbReference type="SMART" id="SM00192">
    <property type="entry name" value="LDLa"/>
    <property type="match status" value="1"/>
</dbReference>
<evidence type="ECO:0000256" key="16">
    <source>
        <dbReference type="ARBA" id="ARBA00022875"/>
    </source>
</evidence>
<dbReference type="GO" id="GO:0005579">
    <property type="term" value="C:membrane attack complex"/>
    <property type="evidence" value="ECO:0007669"/>
    <property type="project" value="UniProtKB-KW"/>
</dbReference>
<evidence type="ECO:0000313" key="30">
    <source>
        <dbReference type="Proteomes" id="UP000010552"/>
    </source>
</evidence>
<dbReference type="CDD" id="cd00112">
    <property type="entry name" value="LDLa"/>
    <property type="match status" value="1"/>
</dbReference>
<dbReference type="InterPro" id="IPR045206">
    <property type="entry name" value="Maestro_heat-like_prot"/>
</dbReference>
<dbReference type="PROSITE" id="PS01209">
    <property type="entry name" value="LDLRA_1"/>
    <property type="match status" value="1"/>
</dbReference>
<dbReference type="Pfam" id="PF21047">
    <property type="entry name" value="HEAT_Maestro"/>
    <property type="match status" value="1"/>
</dbReference>
<dbReference type="InterPro" id="IPR001862">
    <property type="entry name" value="MAC_perforin"/>
</dbReference>
<dbReference type="InterPro" id="IPR000742">
    <property type="entry name" value="EGF"/>
</dbReference>
<evidence type="ECO:0000256" key="19">
    <source>
        <dbReference type="ARBA" id="ARBA00023157"/>
    </source>
</evidence>
<keyword evidence="15" id="KW-0391">Immunity</keyword>
<evidence type="ECO:0000256" key="1">
    <source>
        <dbReference type="ARBA" id="ARBA00004276"/>
    </source>
</evidence>
<dbReference type="InterPro" id="IPR036383">
    <property type="entry name" value="TSP1_rpt_sf"/>
</dbReference>
<dbReference type="PROSITE" id="PS51412">
    <property type="entry name" value="MACPF_2"/>
    <property type="match status" value="1"/>
</dbReference>
<dbReference type="InterPro" id="IPR000884">
    <property type="entry name" value="TSP1_rpt"/>
</dbReference>
<dbReference type="PROSITE" id="PS50923">
    <property type="entry name" value="SUSHI"/>
    <property type="match status" value="2"/>
</dbReference>
<keyword evidence="16" id="KW-0180">Complement pathway</keyword>
<protein>
    <recommendedName>
        <fullName evidence="4">Complement component C6</fullName>
    </recommendedName>
</protein>
<comment type="subcellular location">
    <subcellularLocation>
        <location evidence="2">Secreted</location>
    </subcellularLocation>
    <subcellularLocation>
        <location evidence="1">Target cell membrane</location>
        <topology evidence="1">Multi-pass membrane protein</topology>
    </subcellularLocation>
</comment>
<evidence type="ECO:0000259" key="28">
    <source>
        <dbReference type="PROSITE" id="PS51465"/>
    </source>
</evidence>
<dbReference type="InterPro" id="IPR048828">
    <property type="entry name" value="C6_KAZAL"/>
</dbReference>
<feature type="disulfide bond" evidence="25">
    <location>
        <begin position="688"/>
        <end position="715"/>
    </location>
</feature>
<keyword evidence="6" id="KW-0964">Secreted</keyword>
<evidence type="ECO:0000256" key="7">
    <source>
        <dbReference type="ARBA" id="ARBA00022536"/>
    </source>
</evidence>
<feature type="disulfide bond" evidence="24">
    <location>
        <begin position="167"/>
        <end position="182"/>
    </location>
</feature>
<dbReference type="InterPro" id="IPR003884">
    <property type="entry name" value="FacI_MAC"/>
</dbReference>
<dbReference type="Gene3D" id="1.25.10.10">
    <property type="entry name" value="Leucine-rich Repeat Variant"/>
    <property type="match status" value="1"/>
</dbReference>
<dbReference type="PANTHER" id="PTHR23120:SF22">
    <property type="entry name" value="MAESTRO HEAT-LIKE REPEAT-CONTAINING PROTEIN FAMILY MEMBER 2B"/>
    <property type="match status" value="1"/>
</dbReference>
<evidence type="ECO:0000256" key="21">
    <source>
        <dbReference type="ARBA" id="ARBA00023298"/>
    </source>
</evidence>
<evidence type="ECO:0000259" key="27">
    <source>
        <dbReference type="PROSITE" id="PS51412"/>
    </source>
</evidence>
<feature type="domain" description="Sushi" evidence="26">
    <location>
        <begin position="718"/>
        <end position="779"/>
    </location>
</feature>
<dbReference type="Pfam" id="PF00090">
    <property type="entry name" value="TSP_1"/>
    <property type="match status" value="2"/>
</dbReference>
<dbReference type="InterPro" id="IPR002172">
    <property type="entry name" value="LDrepeatLR_classA_rpt"/>
</dbReference>
<dbReference type="FunCoup" id="L5K5N0">
    <property type="interactions" value="336"/>
</dbReference>
<dbReference type="PROSITE" id="PS00022">
    <property type="entry name" value="EGF_1"/>
    <property type="match status" value="1"/>
</dbReference>
<dbReference type="SUPFAM" id="SSF82895">
    <property type="entry name" value="TSP-1 type 1 repeat"/>
    <property type="match status" value="2"/>
</dbReference>
<keyword evidence="10 25" id="KW-0768">Sushi</keyword>
<dbReference type="PROSITE" id="PS50092">
    <property type="entry name" value="TSP1"/>
    <property type="match status" value="2"/>
</dbReference>
<dbReference type="SMART" id="SM00032">
    <property type="entry name" value="CCP"/>
    <property type="match status" value="2"/>
</dbReference>
<dbReference type="Pfam" id="PF23210">
    <property type="entry name" value="HEAT_Maestro_2"/>
    <property type="match status" value="1"/>
</dbReference>
<keyword evidence="12" id="KW-0732">Signal</keyword>
<dbReference type="InterPro" id="IPR011989">
    <property type="entry name" value="ARM-like"/>
</dbReference>
<keyword evidence="19 25" id="KW-1015">Disulfide bond</keyword>
<comment type="subunit">
    <text evidence="23">Component of the membrane attack complex (MAC), composed of complement C5b, C6, C7, C8A, C8B, C8G and multiple copies of the pore-forming subunit C9.</text>
</comment>
<evidence type="ECO:0000256" key="9">
    <source>
        <dbReference type="ARBA" id="ARBA00022588"/>
    </source>
</evidence>
<dbReference type="CDD" id="cd00033">
    <property type="entry name" value="CCP"/>
    <property type="match status" value="2"/>
</dbReference>
<accession>L5K5N0</accession>
<dbReference type="InterPro" id="IPR002350">
    <property type="entry name" value="Kazal_dom"/>
</dbReference>
<dbReference type="InterPro" id="IPR055406">
    <property type="entry name" value="HEAT_Maestro"/>
</dbReference>
<name>L5K5N0_PTEAL</name>
<keyword evidence="17" id="KW-0473">Membrane attack complex</keyword>
<sequence length="2418" mass="274714">MDSVDELLKNLQFWNTEQMEVGVSYGAFCVARETSRTELAMSKVAHEAMGKKQYISKQTVIDKYYLENSCDELCTKQETRECNWQACPINCLLGDYGPWSDCDPCVEKQFKVRSILRPSQFGGQPCTEPLVTFQPCIPTKLCNIEEIDCKDKFRCDTGRCIASKLECNGENDCGDNSDERNCGRTKAICPQKYNPIPNVHMMGNGFHILAGEPKGEVLDSSFTGGICKTAKSVRESNPYRVSANLENVNFEVETKEDELETDFFKDLIPFKENKDEHSLDMGQQNHRHGLIFYSSSSSHSFNHNSAFKQAIEASHKKDSSFIRIHKAIKVLNFTMKSKDLQLSDVFLKSLNHLPLEYNYALYSRIFDDFGTHYFTSGSLGGVYDLLYQFSSEELKNSGLTEKQMRNCVRIETEKRVAFFFTKKSVKEKCTTNKMSEKYEGSFLQGSEKSISFVKGGRSEYAAALAWKKEASDPEEKVFSEWLKSVKDNPAVIDFELAPITDLVRNIPCAVTRRNNLRKAFREYAAKFDPCQCAPCPNNGRPTLSGSECLCVCQSGTYGENCERRSPDYKSSAVDGNWGCWSSWSSCDATYKRSRTRECNNPAHSLGGKPCEGQKRQEEHCTFSIMENKSLGKAGRFKPFISDDEDIKEVDLPEVESDTECSQPVPPENGFIRNVKKLYSVGEDAEISCYTGFKIVGYQYFRCLPDRTWRQLDVECQRTQCLKPVVQEVLKISPFQGSYEIGESIELICPKGFVISGPSTYTCTEDSWAPSISNSLTCENEILKNLKGHCQLGQKQLGSECICMSPEEDCSSNSEDLCVFDSDSSHYFTSSACKFLAKKCLNNQQLHFLHIGSCQDGPQLEWGLERTKLSSNSTKRESCGYDTCYDWEKCSEIFGDINLTLGMLNKEDNISKNTDILDDAIVQRLIYYASKDMRDNNMLREIRMLAGEVLVSLAAHDFNSVMYEVQSNFRILELPDEFVVLALAELATSYVSQSIPFMMMTLLTMQTMLRLAEEERMKGAFCVALEKFSKAIYEYVNHWRDFPYPRLDANRLSDKIFMLFRYIMEKWAPTISPTQVLSIIKAHGPTVSLLLHREDLCDYALGQVPWLLNQYKDKEIDFHVTQVCRVQEPSVKENEIEASSCFLILAHSNSADLIEFFDEQIRSTNEVVRRGVLTLLRSAISAEEPRLRDHIISIERTVRFVMGDLSIKVRNSTLLLIQTMCEKCYIEAREGWPLINYVFSQFAMSNKNLEKPMKPNSHEDEKGEKSVRETSLEVLKTLDPLVIGMPQVLWPRILTFVVPEEYTETLEYLFSIIRILIMAEERKKNNAMESTALVISTGAVKLPSPQQLLARLLVISMLASLGKLCGAGAIGLLKIVPEIIHPKLINLWKERLPELLQPLEGKNTSIVLWETMLLQLLKESLWKINDTAWTIQLSRDFNQQMGSYSNTSVEKKFLWKALGTTLASCQDTNFVSSQIREFLISPNQLGDQRQGITSILGYCAENHLDIVLTVLKTFQNREKFFVNRCKGLFSGKKSLSKTDVIVIYGSVALHAPKSQLLTRLEQDIVSQVLFLYGQCSQILGMSVMNKDIDLQMSFTRSITEIGIALQDAEDQGFKFSYKEVLLGHMLDFIRDEPLDSLASPIRWKALIAIRYLSKLKPQLSLNDHLNILEENIRRLLPLPPLEKLKNEGETDKDKEHINFLYERSMDALGKLLRTMMWDNVKAEDCQEMFDLLRMWLVSQKEWERERAFQITAKVLTNDVEEKFRIQFHPKDLQGENKGLTIQRWEYPGKPSRHSIPLGASFVLQAPDRFKIGSLLGLLAPHSCDTLPTIRQAAASSSIGLFCIKVKIITPNHLKETLKRIVSKLIPNEEILMFLEETLDGLETLNPPCITACGIWMIAILKEQGAALEDQLLEVLSIIYYHMPVLRQKEESFQFMLEAISQIASFHMDTVVTNLLQKTLPFDRDTKTLWKALAENPASSNKLLRALIDKLENALEEDLAGMDAIAVACAIHEVLSTGIPVTGLYPELFTLLLKLVSCTLGQRMPTSALSHRRRVMQKGERQQIADPCRLSTTTLKCVQAQAMKEGLAKESDEGDNLWTLLNNPSTHHIGVCALARSMAVWQHGVILDIMEQLFSSLTSSSENYRITGTAFFSEARESSQDSKLPGSPGGISLRLMKEPILWKHGNLREVLILMDQSAWDSNSILRQMAIRGLGNAASGAPHKVKKHKQIILESIIRGLYHLARTDVVCESLKSLKKILELLTDRDVSFYFKEIVLQTRTFFEDACRDVLIVSIPFLGLQELYGVLDHLLDGQDLPRARDFYRQFCAKLAKKNQEILWILHTHLFSFFNSSWEIIRSAAIKLTDAIVLNLTNQYMELLDREQLTARLQTLRQDPCISVQRAAEAALQTLLRKCKETTTFL</sequence>
<dbReference type="Gene3D" id="3.30.60.30">
    <property type="match status" value="1"/>
</dbReference>
<dbReference type="Pfam" id="PF23227">
    <property type="entry name" value="HEAT_MROH2B_C"/>
    <property type="match status" value="1"/>
</dbReference>
<dbReference type="Pfam" id="PF00057">
    <property type="entry name" value="Ldl_recept_a"/>
    <property type="match status" value="1"/>
</dbReference>
<dbReference type="InterPro" id="IPR048465">
    <property type="entry name" value="Maestro-like_HEAT"/>
</dbReference>
<feature type="domain" description="Sushi" evidence="26">
    <location>
        <begin position="658"/>
        <end position="717"/>
    </location>
</feature>
<dbReference type="InterPro" id="IPR020863">
    <property type="entry name" value="MACPF_CS"/>
</dbReference>
<keyword evidence="20" id="KW-0325">Glycoprotein</keyword>
<dbReference type="FunFam" id="2.20.100.10:FF:000002">
    <property type="entry name" value="Unc-5 netrin receptor C"/>
    <property type="match status" value="1"/>
</dbReference>
<keyword evidence="9" id="KW-0399">Innate immunity</keyword>
<dbReference type="SMART" id="SM00057">
    <property type="entry name" value="FIMAC"/>
    <property type="match status" value="1"/>
</dbReference>
<dbReference type="PROSITE" id="PS50068">
    <property type="entry name" value="LDLRA_2"/>
    <property type="match status" value="1"/>
</dbReference>
<dbReference type="SUPFAM" id="SSF57424">
    <property type="entry name" value="LDL receptor-like module"/>
    <property type="match status" value="1"/>
</dbReference>
<dbReference type="InterPro" id="IPR023415">
    <property type="entry name" value="LDLR_class-A_CS"/>
</dbReference>
<evidence type="ECO:0000256" key="11">
    <source>
        <dbReference type="ARBA" id="ARBA00022692"/>
    </source>
</evidence>
<evidence type="ECO:0000256" key="15">
    <source>
        <dbReference type="ARBA" id="ARBA00022859"/>
    </source>
</evidence>
<keyword evidence="21" id="KW-1053">Target membrane</keyword>
<evidence type="ECO:0000256" key="17">
    <source>
        <dbReference type="ARBA" id="ARBA00023058"/>
    </source>
</evidence>
<dbReference type="EMBL" id="KB031034">
    <property type="protein sequence ID" value="ELK06091.1"/>
    <property type="molecule type" value="Genomic_DNA"/>
</dbReference>
<comment type="similarity">
    <text evidence="3">Belongs to the complement C6/C7/C8/C9 family.</text>
</comment>
<dbReference type="GO" id="GO:0005576">
    <property type="term" value="C:extracellular region"/>
    <property type="evidence" value="ECO:0007669"/>
    <property type="project" value="UniProtKB-SubCell"/>
</dbReference>
<evidence type="ECO:0000256" key="12">
    <source>
        <dbReference type="ARBA" id="ARBA00022729"/>
    </source>
</evidence>
<evidence type="ECO:0000256" key="5">
    <source>
        <dbReference type="ARBA" id="ARBA00022452"/>
    </source>
</evidence>
<feature type="domain" description="MACPF" evidence="27">
    <location>
        <begin position="185"/>
        <end position="531"/>
    </location>
</feature>
<evidence type="ECO:0000313" key="29">
    <source>
        <dbReference type="EMBL" id="ELK06091.1"/>
    </source>
</evidence>
<dbReference type="Pfam" id="PF00084">
    <property type="entry name" value="Sushi"/>
    <property type="match status" value="2"/>
</dbReference>
<dbReference type="Pfam" id="PF23221">
    <property type="entry name" value="HEAT_MROH2B_1st"/>
    <property type="match status" value="1"/>
</dbReference>
<dbReference type="GO" id="GO:0044218">
    <property type="term" value="C:other organism cell membrane"/>
    <property type="evidence" value="ECO:0007669"/>
    <property type="project" value="UniProtKB-KW"/>
</dbReference>
<dbReference type="GO" id="GO:0001669">
    <property type="term" value="C:acrosomal vesicle"/>
    <property type="evidence" value="ECO:0007669"/>
    <property type="project" value="TreeGrafter"/>
</dbReference>
<evidence type="ECO:0000256" key="20">
    <source>
        <dbReference type="ARBA" id="ARBA00023180"/>
    </source>
</evidence>
<dbReference type="SUPFAM" id="SSF48371">
    <property type="entry name" value="ARM repeat"/>
    <property type="match status" value="2"/>
</dbReference>
<proteinExistence type="inferred from homology"/>
<organism evidence="29 30">
    <name type="scientific">Pteropus alecto</name>
    <name type="common">Black flying fox</name>
    <dbReference type="NCBI Taxonomy" id="9402"/>
    <lineage>
        <taxon>Eukaryota</taxon>
        <taxon>Metazoa</taxon>
        <taxon>Chordata</taxon>
        <taxon>Craniata</taxon>
        <taxon>Vertebrata</taxon>
        <taxon>Euteleostomi</taxon>
        <taxon>Mammalia</taxon>
        <taxon>Eutheria</taxon>
        <taxon>Laurasiatheria</taxon>
        <taxon>Chiroptera</taxon>
        <taxon>Yinpterochiroptera</taxon>
        <taxon>Pteropodoidea</taxon>
        <taxon>Pteropodidae</taxon>
        <taxon>Pteropodinae</taxon>
        <taxon>Pteropus</taxon>
    </lineage>
</organism>
<dbReference type="InterPro" id="IPR020864">
    <property type="entry name" value="MACPF"/>
</dbReference>
<dbReference type="GO" id="GO:0031640">
    <property type="term" value="P:killing of cells of another organism"/>
    <property type="evidence" value="ECO:0007669"/>
    <property type="project" value="UniProtKB-KW"/>
</dbReference>
<evidence type="ECO:0000256" key="13">
    <source>
        <dbReference type="ARBA" id="ARBA00022737"/>
    </source>
</evidence>
<evidence type="ECO:0000256" key="14">
    <source>
        <dbReference type="ARBA" id="ARBA00022852"/>
    </source>
</evidence>
<dbReference type="PROSITE" id="PS51465">
    <property type="entry name" value="KAZAL_2"/>
    <property type="match status" value="1"/>
</dbReference>
<dbReference type="InterPro" id="IPR016024">
    <property type="entry name" value="ARM-type_fold"/>
</dbReference>
<dbReference type="Gene3D" id="2.20.100.10">
    <property type="entry name" value="Thrombospondin type-1 (TSP1) repeat"/>
    <property type="match status" value="2"/>
</dbReference>
<dbReference type="Proteomes" id="UP000010552">
    <property type="component" value="Unassembled WGS sequence"/>
</dbReference>
<keyword evidence="14" id="KW-0204">Cytolysis</keyword>
<gene>
    <name evidence="29" type="ORF">PAL_GLEAN10006176</name>
</gene>
<dbReference type="InterPro" id="IPR035976">
    <property type="entry name" value="Sushi/SCR/CCP_sf"/>
</dbReference>
<feature type="domain" description="Kazal-like" evidence="28">
    <location>
        <begin position="801"/>
        <end position="855"/>
    </location>
</feature>
<evidence type="ECO:0000256" key="23">
    <source>
        <dbReference type="ARBA" id="ARBA00093528"/>
    </source>
</evidence>
<evidence type="ECO:0000256" key="24">
    <source>
        <dbReference type="PROSITE-ProRule" id="PRU00124"/>
    </source>
</evidence>
<keyword evidence="5" id="KW-1134">Transmembrane beta strand</keyword>
<evidence type="ECO:0000256" key="4">
    <source>
        <dbReference type="ARBA" id="ARBA00018265"/>
    </source>
</evidence>
<dbReference type="SUPFAM" id="SSF57535">
    <property type="entry name" value="Complement control module/SCR domain"/>
    <property type="match status" value="2"/>
</dbReference>
<reference evidence="30" key="1">
    <citation type="journal article" date="2013" name="Science">
        <title>Comparative analysis of bat genomes provides insight into the evolution of flight and immunity.</title>
        <authorList>
            <person name="Zhang G."/>
            <person name="Cowled C."/>
            <person name="Shi Z."/>
            <person name="Huang Z."/>
            <person name="Bishop-Lilly K.A."/>
            <person name="Fang X."/>
            <person name="Wynne J.W."/>
            <person name="Xiong Z."/>
            <person name="Baker M.L."/>
            <person name="Zhao W."/>
            <person name="Tachedjian M."/>
            <person name="Zhu Y."/>
            <person name="Zhou P."/>
            <person name="Jiang X."/>
            <person name="Ng J."/>
            <person name="Yang L."/>
            <person name="Wu L."/>
            <person name="Xiao J."/>
            <person name="Feng Y."/>
            <person name="Chen Y."/>
            <person name="Sun X."/>
            <person name="Zhang Y."/>
            <person name="Marsh G.A."/>
            <person name="Crameri G."/>
            <person name="Broder C.C."/>
            <person name="Frey K.G."/>
            <person name="Wang L.F."/>
            <person name="Wang J."/>
        </authorList>
    </citation>
    <scope>NUCLEOTIDE SEQUENCE [LARGE SCALE GENOMIC DNA]</scope>
</reference>
<comment type="caution">
    <text evidence="25">Lacks conserved residue(s) required for the propagation of feature annotation.</text>
</comment>
<evidence type="ECO:0000256" key="10">
    <source>
        <dbReference type="ARBA" id="ARBA00022659"/>
    </source>
</evidence>
<evidence type="ECO:0000256" key="3">
    <source>
        <dbReference type="ARBA" id="ARBA00009214"/>
    </source>
</evidence>